<dbReference type="Pfam" id="PF04547">
    <property type="entry name" value="Anoctamin"/>
    <property type="match status" value="1"/>
</dbReference>
<dbReference type="GeneID" id="116950635"/>
<feature type="transmembrane region" description="Helical" evidence="8">
    <location>
        <begin position="327"/>
        <end position="353"/>
    </location>
</feature>
<dbReference type="KEGG" id="pmrn:116950635"/>
<evidence type="ECO:0000256" key="7">
    <source>
        <dbReference type="ARBA" id="ARBA00023180"/>
    </source>
</evidence>
<feature type="domain" description="Anoctamin transmembrane" evidence="10">
    <location>
        <begin position="162"/>
        <end position="745"/>
    </location>
</feature>
<keyword evidence="5 8" id="KW-1133">Transmembrane helix</keyword>
<dbReference type="GO" id="GO:0005886">
    <property type="term" value="C:plasma membrane"/>
    <property type="evidence" value="ECO:0007669"/>
    <property type="project" value="UniProtKB-SubCell"/>
</dbReference>
<protein>
    <recommendedName>
        <fullName evidence="8">Anoctamin</fullName>
    </recommendedName>
</protein>
<feature type="transmembrane region" description="Helical" evidence="8">
    <location>
        <begin position="173"/>
        <end position="200"/>
    </location>
</feature>
<gene>
    <name evidence="13" type="primary">LOC116950635</name>
</gene>
<evidence type="ECO:0000256" key="3">
    <source>
        <dbReference type="ARBA" id="ARBA00022475"/>
    </source>
</evidence>
<dbReference type="GO" id="GO:0046983">
    <property type="term" value="F:protein dimerization activity"/>
    <property type="evidence" value="ECO:0007669"/>
    <property type="project" value="InterPro"/>
</dbReference>
<evidence type="ECO:0000256" key="4">
    <source>
        <dbReference type="ARBA" id="ARBA00022692"/>
    </source>
</evidence>
<keyword evidence="6 8" id="KW-0472">Membrane</keyword>
<feature type="transmembrane region" description="Helical" evidence="8">
    <location>
        <begin position="544"/>
        <end position="571"/>
    </location>
</feature>
<reference evidence="13" key="1">
    <citation type="submission" date="2025-08" db="UniProtKB">
        <authorList>
            <consortium name="RefSeq"/>
        </authorList>
    </citation>
    <scope>IDENTIFICATION</scope>
    <source>
        <tissue evidence="13">Sperm</tissue>
    </source>
</reference>
<feature type="transmembrane region" description="Helical" evidence="8">
    <location>
        <begin position="252"/>
        <end position="271"/>
    </location>
</feature>
<dbReference type="InterPro" id="IPR007632">
    <property type="entry name" value="Anoctamin"/>
</dbReference>
<evidence type="ECO:0000256" key="6">
    <source>
        <dbReference type="ARBA" id="ARBA00023136"/>
    </source>
</evidence>
<proteinExistence type="inferred from homology"/>
<dbReference type="InterPro" id="IPR032394">
    <property type="entry name" value="Anoct_dimer"/>
</dbReference>
<feature type="transmembrane region" description="Helical" evidence="8">
    <location>
        <begin position="430"/>
        <end position="447"/>
    </location>
</feature>
<evidence type="ECO:0000256" key="1">
    <source>
        <dbReference type="ARBA" id="ARBA00004651"/>
    </source>
</evidence>
<evidence type="ECO:0000256" key="8">
    <source>
        <dbReference type="RuleBase" id="RU280814"/>
    </source>
</evidence>
<keyword evidence="3" id="KW-1003">Cell membrane</keyword>
<dbReference type="GO" id="GO:0005254">
    <property type="term" value="F:chloride channel activity"/>
    <property type="evidence" value="ECO:0007669"/>
    <property type="project" value="TreeGrafter"/>
</dbReference>
<comment type="subcellular location">
    <subcellularLocation>
        <location evidence="1">Cell membrane</location>
        <topology evidence="1">Multi-pass membrane protein</topology>
    </subcellularLocation>
    <subcellularLocation>
        <location evidence="8">Membrane</location>
        <topology evidence="8">Multi-pass membrane protein</topology>
    </subcellularLocation>
</comment>
<accession>A0AAJ7TXJ1</accession>
<evidence type="ECO:0000313" key="12">
    <source>
        <dbReference type="Proteomes" id="UP001318040"/>
    </source>
</evidence>
<evidence type="ECO:0000313" key="13">
    <source>
        <dbReference type="RefSeq" id="XP_032824447.1"/>
    </source>
</evidence>
<dbReference type="PANTHER" id="PTHR12308">
    <property type="entry name" value="ANOCTAMIN"/>
    <property type="match status" value="1"/>
</dbReference>
<keyword evidence="12" id="KW-1185">Reference proteome</keyword>
<dbReference type="PANTHER" id="PTHR12308:SF84">
    <property type="entry name" value="ANOCTAMIN"/>
    <property type="match status" value="1"/>
</dbReference>
<comment type="similarity">
    <text evidence="2 8">Belongs to the anoctamin family.</text>
</comment>
<dbReference type="InterPro" id="IPR049452">
    <property type="entry name" value="Anoctamin_TM"/>
</dbReference>
<feature type="compositionally biased region" description="Basic and acidic residues" evidence="9">
    <location>
        <begin position="808"/>
        <end position="828"/>
    </location>
</feature>
<dbReference type="RefSeq" id="XP_032824447.1">
    <property type="nucleotide sequence ID" value="XM_032968556.1"/>
</dbReference>
<feature type="domain" description="Anoctamin dimerisation" evidence="11">
    <location>
        <begin position="34"/>
        <end position="159"/>
    </location>
</feature>
<dbReference type="Pfam" id="PF16178">
    <property type="entry name" value="Anoct_dimer"/>
    <property type="match status" value="1"/>
</dbReference>
<sequence length="843" mass="96063">MMMIPCARGKAFNTFKIKQVPLKESDLPQVSGSDSGPLHYLGNIHHLNPGAVPKQPDYFTAPFRRSQQDIYPIKDHDVLIPPAVRSQIVHYMLQSPMPQDSTNILNINQMIENGCYTAAYPLHDSESVHPTKNPNTLGDRNTLRREWARAGRSFKEQPLDLVRSYFGEQVGLYFAWLGFYTKMLIFAAIVGLISFFFGVFSKDRDITSGEICNNTIGGSLVMCPQCDQRCTFWRLNDTCETAKTSHMYENPVTIFFAVFMGLWATVFLEFWKRRQASLAYRWDLTAAAQEGDPIRPEYLARCTTTKCNIITMEEEPHMPKRTLRFRYCLSGIMVLFWILLILAAILGVVVYRLSIFGILSSSIPNHVTKIKVIGALLTPDMVTTITASILNIVIILLLNKGYDKLALVLTDLEMPKTQGEYEYRLTFKKFLFQFVNFYSASFYIAFFKGKFIGFPGSYTYFGKWRIEECPPNGCLFELTSQLTVIMVVKQMVGNFQEVIIPWFSNWWAQRRAKLRPEAVYTRWEQDMDLQPQSPLGLFDEYLEMVIQFGFVTLFVASFPLAPLLALLNNIIEVRVDAWKLVTKMRRPVVSRARGIGAWADILSIVATLSVITNSCILAFTTDIIPRLVYYYGYSAEYGTGSPTMHGYTEDSLSIFKISDFKEQNHPNILPAWFDPAIHTTCRYPGYRYPPDHPQAYSVTKQYWQVLTAKLAFVIAMQHVVLLTKACIAYIIPDTPSHVRACMRRERFVVQTILQQAELGRLRNTLLTDAPSSPPSPQFHVEDEQAEMGLLRCSLHTESPGVSHPPQRCHMENEQAEKTGDDSLLKGSEEESSSEDSSTVFYSV</sequence>
<keyword evidence="7" id="KW-0325">Glycoprotein</keyword>
<evidence type="ECO:0000256" key="5">
    <source>
        <dbReference type="ARBA" id="ARBA00022989"/>
    </source>
</evidence>
<feature type="region of interest" description="Disordered" evidence="9">
    <location>
        <begin position="795"/>
        <end position="843"/>
    </location>
</feature>
<evidence type="ECO:0000256" key="2">
    <source>
        <dbReference type="ARBA" id="ARBA00009671"/>
    </source>
</evidence>
<evidence type="ECO:0000259" key="10">
    <source>
        <dbReference type="Pfam" id="PF04547"/>
    </source>
</evidence>
<dbReference type="AlphaFoldDB" id="A0AAJ7TXJ1"/>
<keyword evidence="4 8" id="KW-0812">Transmembrane</keyword>
<feature type="transmembrane region" description="Helical" evidence="8">
    <location>
        <begin position="373"/>
        <end position="398"/>
    </location>
</feature>
<dbReference type="Proteomes" id="UP001318040">
    <property type="component" value="Chromosome 40"/>
</dbReference>
<evidence type="ECO:0000259" key="11">
    <source>
        <dbReference type="Pfam" id="PF16178"/>
    </source>
</evidence>
<evidence type="ECO:0000256" key="9">
    <source>
        <dbReference type="SAM" id="MobiDB-lite"/>
    </source>
</evidence>
<comment type="caution">
    <text evidence="8">Lacks conserved residue(s) required for the propagation of feature annotation.</text>
</comment>
<organism evidence="12 13">
    <name type="scientific">Petromyzon marinus</name>
    <name type="common">Sea lamprey</name>
    <dbReference type="NCBI Taxonomy" id="7757"/>
    <lineage>
        <taxon>Eukaryota</taxon>
        <taxon>Metazoa</taxon>
        <taxon>Chordata</taxon>
        <taxon>Craniata</taxon>
        <taxon>Vertebrata</taxon>
        <taxon>Cyclostomata</taxon>
        <taxon>Hyperoartia</taxon>
        <taxon>Petromyzontiformes</taxon>
        <taxon>Petromyzontidae</taxon>
        <taxon>Petromyzon</taxon>
    </lineage>
</organism>
<name>A0AAJ7TXJ1_PETMA</name>